<proteinExistence type="predicted"/>
<keyword evidence="1" id="KW-0472">Membrane</keyword>
<comment type="caution">
    <text evidence="2">The sequence shown here is derived from an EMBL/GenBank/DDBJ whole genome shotgun (WGS) entry which is preliminary data.</text>
</comment>
<evidence type="ECO:0000256" key="1">
    <source>
        <dbReference type="SAM" id="Phobius"/>
    </source>
</evidence>
<keyword evidence="1" id="KW-1133">Transmembrane helix</keyword>
<feature type="transmembrane region" description="Helical" evidence="1">
    <location>
        <begin position="84"/>
        <end position="101"/>
    </location>
</feature>
<protein>
    <recommendedName>
        <fullName evidence="4">ATP synthase I chain</fullName>
    </recommendedName>
</protein>
<dbReference type="EMBL" id="DVKS01000164">
    <property type="protein sequence ID" value="HIT42344.1"/>
    <property type="molecule type" value="Genomic_DNA"/>
</dbReference>
<organism evidence="2 3">
    <name type="scientific">Candidatus Caccovicinus merdipullorum</name>
    <dbReference type="NCBI Taxonomy" id="2840724"/>
    <lineage>
        <taxon>Bacteria</taxon>
        <taxon>Bacillati</taxon>
        <taxon>Bacillota</taxon>
        <taxon>Clostridia</taxon>
        <taxon>Eubacteriales</taxon>
        <taxon>Candidatus Caccovicinus</taxon>
    </lineage>
</organism>
<name>A0A9D1GL87_9FIRM</name>
<evidence type="ECO:0000313" key="3">
    <source>
        <dbReference type="Proteomes" id="UP000886860"/>
    </source>
</evidence>
<reference evidence="2" key="1">
    <citation type="submission" date="2020-10" db="EMBL/GenBank/DDBJ databases">
        <authorList>
            <person name="Gilroy R."/>
        </authorList>
    </citation>
    <scope>NUCLEOTIDE SEQUENCE</scope>
    <source>
        <strain evidence="2">CHK123-3438</strain>
    </source>
</reference>
<keyword evidence="1" id="KW-0812">Transmembrane</keyword>
<feature type="transmembrane region" description="Helical" evidence="1">
    <location>
        <begin position="41"/>
        <end position="63"/>
    </location>
</feature>
<reference evidence="2" key="2">
    <citation type="journal article" date="2021" name="PeerJ">
        <title>Extensive microbial diversity within the chicken gut microbiome revealed by metagenomics and culture.</title>
        <authorList>
            <person name="Gilroy R."/>
            <person name="Ravi A."/>
            <person name="Getino M."/>
            <person name="Pursley I."/>
            <person name="Horton D.L."/>
            <person name="Alikhan N.F."/>
            <person name="Baker D."/>
            <person name="Gharbi K."/>
            <person name="Hall N."/>
            <person name="Watson M."/>
            <person name="Adriaenssens E.M."/>
            <person name="Foster-Nyarko E."/>
            <person name="Jarju S."/>
            <person name="Secka A."/>
            <person name="Antonio M."/>
            <person name="Oren A."/>
            <person name="Chaudhuri R.R."/>
            <person name="La Ragione R."/>
            <person name="Hildebrand F."/>
            <person name="Pallen M.J."/>
        </authorList>
    </citation>
    <scope>NUCLEOTIDE SEQUENCE</scope>
    <source>
        <strain evidence="2">CHK123-3438</strain>
    </source>
</reference>
<dbReference type="AlphaFoldDB" id="A0A9D1GL87"/>
<evidence type="ECO:0008006" key="4">
    <source>
        <dbReference type="Google" id="ProtNLM"/>
    </source>
</evidence>
<feature type="transmembrane region" description="Helical" evidence="1">
    <location>
        <begin position="12"/>
        <end position="35"/>
    </location>
</feature>
<sequence length="154" mass="16751">MTSKTRELTGQISAGFLIWNFLLAAGGWILAPVFGWMRSSVLLGVLMGAVLGELMLIHMAAVTEKVLKSEDQVSAEKTAAFHSVLRKLIFFGIIALILWKVPQVNALGTVLGVMGLKAGAYLQPVLFRSIQEDAPVTRLVGFRQRPCPDRDGSL</sequence>
<gene>
    <name evidence="2" type="ORF">IAB60_09690</name>
</gene>
<evidence type="ECO:0000313" key="2">
    <source>
        <dbReference type="EMBL" id="HIT42344.1"/>
    </source>
</evidence>
<dbReference type="Proteomes" id="UP000886860">
    <property type="component" value="Unassembled WGS sequence"/>
</dbReference>
<accession>A0A9D1GL87</accession>